<keyword evidence="1" id="KW-0378">Hydrolase</keyword>
<keyword evidence="1" id="KW-0540">Nuclease</keyword>
<sequence>MKHTSENQEYPYEIFDYNHATAILRQDFPSEWDDLVSLLSSFSLTKEDILTPGGRKSPMAGKLDGFLYQRGWEERWFNTSVVVDGYEMNTPTHGIDCFKNRIGIEVEWNNKDPFFDRDLNNFRLLHSLNALSVGVIITRCSHLQQLFKDLGKGSSYGASTTHMEKLIPRIVGGGSGGCPVLAIGISEYLYTD</sequence>
<dbReference type="InterPro" id="IPR011338">
    <property type="entry name" value="BamHI/BglII/BstY"/>
</dbReference>
<dbReference type="Gene3D" id="3.40.91.20">
    <property type="match status" value="1"/>
</dbReference>
<accession>A0ABU9G996</accession>
<name>A0ABU9G996_9GAMM</name>
<dbReference type="EMBL" id="JBAKAR010000021">
    <property type="protein sequence ID" value="MEL0614840.1"/>
    <property type="molecule type" value="Genomic_DNA"/>
</dbReference>
<gene>
    <name evidence="1" type="ORF">V6242_16935</name>
</gene>
<dbReference type="InterPro" id="IPR011335">
    <property type="entry name" value="Restrct_endonuc-II-like"/>
</dbReference>
<dbReference type="GO" id="GO:0004519">
    <property type="term" value="F:endonuclease activity"/>
    <property type="evidence" value="ECO:0007669"/>
    <property type="project" value="UniProtKB-KW"/>
</dbReference>
<evidence type="ECO:0000313" key="2">
    <source>
        <dbReference type="Proteomes" id="UP001379949"/>
    </source>
</evidence>
<dbReference type="Pfam" id="PF09195">
    <property type="entry name" value="Endonuc-BglII"/>
    <property type="match status" value="1"/>
</dbReference>
<evidence type="ECO:0000313" key="1">
    <source>
        <dbReference type="EMBL" id="MEL0614840.1"/>
    </source>
</evidence>
<protein>
    <submittedName>
        <fullName evidence="1">BglII/BstYI family type II restriction endonuclease</fullName>
    </submittedName>
</protein>
<proteinExistence type="predicted"/>
<reference evidence="1 2" key="1">
    <citation type="submission" date="2024-02" db="EMBL/GenBank/DDBJ databases">
        <title>Bacteria isolated from the canopy kelp, Nereocystis luetkeana.</title>
        <authorList>
            <person name="Pfister C.A."/>
            <person name="Younker I.T."/>
            <person name="Light S.H."/>
        </authorList>
    </citation>
    <scope>NUCLEOTIDE SEQUENCE [LARGE SCALE GENOMIC DNA]</scope>
    <source>
        <strain evidence="1 2">TI.4.07</strain>
    </source>
</reference>
<comment type="caution">
    <text evidence="1">The sequence shown here is derived from an EMBL/GenBank/DDBJ whole genome shotgun (WGS) entry which is preliminary data.</text>
</comment>
<keyword evidence="2" id="KW-1185">Reference proteome</keyword>
<dbReference type="InterPro" id="IPR015278">
    <property type="entry name" value="BglII-like"/>
</dbReference>
<keyword evidence="1" id="KW-0255">Endonuclease</keyword>
<dbReference type="RefSeq" id="WP_341568104.1">
    <property type="nucleotide sequence ID" value="NZ_JBAKAR010000021.1"/>
</dbReference>
<dbReference type="SUPFAM" id="SSF52980">
    <property type="entry name" value="Restriction endonuclease-like"/>
    <property type="match status" value="1"/>
</dbReference>
<dbReference type="Proteomes" id="UP001379949">
    <property type="component" value="Unassembled WGS sequence"/>
</dbReference>
<organism evidence="1 2">
    <name type="scientific">Marinomonas arenicola</name>
    <dbReference type="NCBI Taxonomy" id="569601"/>
    <lineage>
        <taxon>Bacteria</taxon>
        <taxon>Pseudomonadati</taxon>
        <taxon>Pseudomonadota</taxon>
        <taxon>Gammaproteobacteria</taxon>
        <taxon>Oceanospirillales</taxon>
        <taxon>Oceanospirillaceae</taxon>
        <taxon>Marinomonas</taxon>
    </lineage>
</organism>